<dbReference type="PIRSF" id="PIRSF015840">
    <property type="entry name" value="DUF284_TM_euk"/>
    <property type="match status" value="1"/>
</dbReference>
<name>A0ABP0GYF0_CLALP</name>
<feature type="transmembrane region" description="Helical" evidence="8">
    <location>
        <begin position="46"/>
        <end position="66"/>
    </location>
</feature>
<evidence type="ECO:0000256" key="6">
    <source>
        <dbReference type="PIRNR" id="PIRNR015840"/>
    </source>
</evidence>
<accession>A0ABP0GYF0</accession>
<evidence type="ECO:0000256" key="8">
    <source>
        <dbReference type="SAM" id="Phobius"/>
    </source>
</evidence>
<dbReference type="InterPro" id="IPR005045">
    <property type="entry name" value="CDC50/LEM3_fam"/>
</dbReference>
<dbReference type="PANTHER" id="PTHR10926">
    <property type="entry name" value="CELL CYCLE CONTROL PROTEIN 50"/>
    <property type="match status" value="1"/>
</dbReference>
<keyword evidence="10" id="KW-1185">Reference proteome</keyword>
<keyword evidence="4 8" id="KW-1133">Transmembrane helix</keyword>
<dbReference type="Proteomes" id="UP001642483">
    <property type="component" value="Unassembled WGS sequence"/>
</dbReference>
<sequence>MPAPSYDVTDAADTKVSEPESKKPDNTAFKQQRLPAWQPILTAKSVLPTFFIIAILFIPLGAVFLVTSNSVIEVSEEYTNCFSLENPSMTCSKFRNNSTFAPEQCTCQMSINVTSDMQGTVYVYYGLTNFFQNHRRYVKSRDDMQLVGETTTVSTVSSDCSPFDKVTVLRNGVNVTLPIAPCGAIANSLFNDTYTLTKPDSSSLNISRTGIAWDTDHTLKFNNPCDNLTECFEETAKPVYWQRSVIQLDPDTPDNNGYKNEAFEVWMRTAAFPTFRKPYGRIVGGLPAGIYNLTINYTYPVAEFHGTKRFILATTSWMGGKNNFLGIAYITVGTCSFVVAIALCFLHYCSNQNKVH</sequence>
<dbReference type="EMBL" id="CAWYQH010000152">
    <property type="protein sequence ID" value="CAK8696123.1"/>
    <property type="molecule type" value="Genomic_DNA"/>
</dbReference>
<evidence type="ECO:0000313" key="9">
    <source>
        <dbReference type="EMBL" id="CAK8696123.1"/>
    </source>
</evidence>
<evidence type="ECO:0000256" key="3">
    <source>
        <dbReference type="ARBA" id="ARBA00022692"/>
    </source>
</evidence>
<gene>
    <name evidence="9" type="ORF">CVLEPA_LOCUS29307</name>
</gene>
<evidence type="ECO:0000256" key="7">
    <source>
        <dbReference type="SAM" id="MobiDB-lite"/>
    </source>
</evidence>
<evidence type="ECO:0000256" key="1">
    <source>
        <dbReference type="ARBA" id="ARBA00004141"/>
    </source>
</evidence>
<keyword evidence="3 8" id="KW-0812">Transmembrane</keyword>
<organism evidence="9 10">
    <name type="scientific">Clavelina lepadiformis</name>
    <name type="common">Light-bulb sea squirt</name>
    <name type="synonym">Ascidia lepadiformis</name>
    <dbReference type="NCBI Taxonomy" id="159417"/>
    <lineage>
        <taxon>Eukaryota</taxon>
        <taxon>Metazoa</taxon>
        <taxon>Chordata</taxon>
        <taxon>Tunicata</taxon>
        <taxon>Ascidiacea</taxon>
        <taxon>Aplousobranchia</taxon>
        <taxon>Clavelinidae</taxon>
        <taxon>Clavelina</taxon>
    </lineage>
</organism>
<feature type="region of interest" description="Disordered" evidence="7">
    <location>
        <begin position="1"/>
        <end position="28"/>
    </location>
</feature>
<dbReference type="PANTHER" id="PTHR10926:SF0">
    <property type="entry name" value="CDC50, ISOFORM A"/>
    <property type="match status" value="1"/>
</dbReference>
<evidence type="ECO:0000313" key="10">
    <source>
        <dbReference type="Proteomes" id="UP001642483"/>
    </source>
</evidence>
<comment type="similarity">
    <text evidence="2 6">Belongs to the CDC50/LEM3 family.</text>
</comment>
<evidence type="ECO:0000256" key="4">
    <source>
        <dbReference type="ARBA" id="ARBA00022989"/>
    </source>
</evidence>
<protein>
    <recommendedName>
        <fullName evidence="6">Cell cycle control protein</fullName>
    </recommendedName>
</protein>
<keyword evidence="5 6" id="KW-0472">Membrane</keyword>
<evidence type="ECO:0000256" key="5">
    <source>
        <dbReference type="ARBA" id="ARBA00023136"/>
    </source>
</evidence>
<feature type="compositionally biased region" description="Basic and acidic residues" evidence="7">
    <location>
        <begin position="12"/>
        <end position="25"/>
    </location>
</feature>
<reference evidence="9 10" key="1">
    <citation type="submission" date="2024-02" db="EMBL/GenBank/DDBJ databases">
        <authorList>
            <person name="Daric V."/>
            <person name="Darras S."/>
        </authorList>
    </citation>
    <scope>NUCLEOTIDE SEQUENCE [LARGE SCALE GENOMIC DNA]</scope>
</reference>
<proteinExistence type="inferred from homology"/>
<comment type="subcellular location">
    <subcellularLocation>
        <location evidence="1">Membrane</location>
        <topology evidence="1">Multi-pass membrane protein</topology>
    </subcellularLocation>
</comment>
<feature type="transmembrane region" description="Helical" evidence="8">
    <location>
        <begin position="324"/>
        <end position="348"/>
    </location>
</feature>
<comment type="caution">
    <text evidence="9">The sequence shown here is derived from an EMBL/GenBank/DDBJ whole genome shotgun (WGS) entry which is preliminary data.</text>
</comment>
<evidence type="ECO:0000256" key="2">
    <source>
        <dbReference type="ARBA" id="ARBA00009457"/>
    </source>
</evidence>
<dbReference type="Pfam" id="PF03381">
    <property type="entry name" value="CDC50"/>
    <property type="match status" value="1"/>
</dbReference>